<proteinExistence type="inferred from homology"/>
<keyword evidence="5" id="KW-1185">Reference proteome</keyword>
<evidence type="ECO:0000313" key="4">
    <source>
        <dbReference type="EMBL" id="KXN69303.1"/>
    </source>
</evidence>
<dbReference type="AlphaFoldDB" id="A0A137P2P9"/>
<feature type="domain" description="DUF155" evidence="3">
    <location>
        <begin position="253"/>
        <end position="425"/>
    </location>
</feature>
<dbReference type="STRING" id="796925.A0A137P2P9"/>
<dbReference type="EMBL" id="KQ964540">
    <property type="protein sequence ID" value="KXN69303.1"/>
    <property type="molecule type" value="Genomic_DNA"/>
</dbReference>
<reference evidence="4 5" key="1">
    <citation type="journal article" date="2015" name="Genome Biol. Evol.">
        <title>Phylogenomic analyses indicate that early fungi evolved digesting cell walls of algal ancestors of land plants.</title>
        <authorList>
            <person name="Chang Y."/>
            <person name="Wang S."/>
            <person name="Sekimoto S."/>
            <person name="Aerts A.L."/>
            <person name="Choi C."/>
            <person name="Clum A."/>
            <person name="LaButti K.M."/>
            <person name="Lindquist E.A."/>
            <person name="Yee Ngan C."/>
            <person name="Ohm R.A."/>
            <person name="Salamov A.A."/>
            <person name="Grigoriev I.V."/>
            <person name="Spatafora J.W."/>
            <person name="Berbee M.L."/>
        </authorList>
    </citation>
    <scope>NUCLEOTIDE SEQUENCE [LARGE SCALE GENOMIC DNA]</scope>
    <source>
        <strain evidence="4 5">NRRL 28638</strain>
    </source>
</reference>
<evidence type="ECO:0000256" key="1">
    <source>
        <dbReference type="ARBA" id="ARBA00008306"/>
    </source>
</evidence>
<dbReference type="OrthoDB" id="18302at2759"/>
<dbReference type="Proteomes" id="UP000070444">
    <property type="component" value="Unassembled WGS sequence"/>
</dbReference>
<dbReference type="OMA" id="HHTHPKL"/>
<evidence type="ECO:0000256" key="2">
    <source>
        <dbReference type="SAM" id="MobiDB-lite"/>
    </source>
</evidence>
<feature type="region of interest" description="Disordered" evidence="2">
    <location>
        <begin position="1"/>
        <end position="94"/>
    </location>
</feature>
<dbReference type="GO" id="GO:0005739">
    <property type="term" value="C:mitochondrion"/>
    <property type="evidence" value="ECO:0007669"/>
    <property type="project" value="UniProtKB-ARBA"/>
</dbReference>
<feature type="compositionally biased region" description="Basic and acidic residues" evidence="2">
    <location>
        <begin position="63"/>
        <end position="79"/>
    </location>
</feature>
<protein>
    <submittedName>
        <fullName evidence="4">DUF155-domain-containing protein</fullName>
    </submittedName>
</protein>
<dbReference type="InterPro" id="IPR051624">
    <property type="entry name" value="RMD1/Sad1-interacting"/>
</dbReference>
<organism evidence="4 5">
    <name type="scientific">Conidiobolus coronatus (strain ATCC 28846 / CBS 209.66 / NRRL 28638)</name>
    <name type="common">Delacroixia coronata</name>
    <dbReference type="NCBI Taxonomy" id="796925"/>
    <lineage>
        <taxon>Eukaryota</taxon>
        <taxon>Fungi</taxon>
        <taxon>Fungi incertae sedis</taxon>
        <taxon>Zoopagomycota</taxon>
        <taxon>Entomophthoromycotina</taxon>
        <taxon>Entomophthoromycetes</taxon>
        <taxon>Entomophthorales</taxon>
        <taxon>Ancylistaceae</taxon>
        <taxon>Conidiobolus</taxon>
    </lineage>
</organism>
<comment type="similarity">
    <text evidence="1">Belongs to the RMD1/sif2 family.</text>
</comment>
<evidence type="ECO:0000259" key="3">
    <source>
        <dbReference type="Pfam" id="PF02582"/>
    </source>
</evidence>
<dbReference type="PANTHER" id="PTHR16255:SF15">
    <property type="entry name" value="SPORULATION PROTEIN RMD1"/>
    <property type="match status" value="1"/>
</dbReference>
<evidence type="ECO:0000313" key="5">
    <source>
        <dbReference type="Proteomes" id="UP000070444"/>
    </source>
</evidence>
<dbReference type="PANTHER" id="PTHR16255">
    <property type="entry name" value="REQUIRED FOR MEIOTIC NUCLEAR DIVISION PROTEIN 1 HOMOLOG"/>
    <property type="match status" value="1"/>
</dbReference>
<dbReference type="Pfam" id="PF02582">
    <property type="entry name" value="DUF155"/>
    <property type="match status" value="1"/>
</dbReference>
<name>A0A137P2P9_CONC2</name>
<gene>
    <name evidence="4" type="ORF">CONCODRAFT_79392</name>
</gene>
<feature type="compositionally biased region" description="Polar residues" evidence="2">
    <location>
        <begin position="1"/>
        <end position="38"/>
    </location>
</feature>
<sequence length="466" mass="52934">MSNTNSNLKSVSKDSLNSKPFSLSKSFETTPLLNTINLSKSTVSGSSTSDDKTKVNVTGNDKNPAKADNKQTQSKDKQLTKALSNTNRPKVGLPKRTTKTSQKLAFFPEEDVDNLLPKDLSEDEDEVYNQLKQIPEGTFRRQATQFSKKLKSNLPRVTAYSTAAGYKLEQLQKYFQSKRQENKTAPKIFDECLYTPYNFNVKEGEASPYKVSYINDFADSAVGHVLPHDNSIYALDSDPENIIDVVIPGVGEIFFFDYGVIVLWGLTQSQEKEILKIITPFEVDKLTDDSVDLEEFHFHYNSAYQPKIYNDVITLKNSANYMVKLTISHAIAQSTKMLLFESLIEETIEATQHIPQTMAETGKVNMSRSSITKKIGQLYIMKINVNLVSNILDVPEIFWSEPRLQPLYNAIRGYLEIPQRVDLINQRTDVIGDLLAMLREHLNSTHGEFLEWIVIILIGKYFLFYM</sequence>
<dbReference type="InterPro" id="IPR003734">
    <property type="entry name" value="DUF155"/>
</dbReference>
<feature type="compositionally biased region" description="Low complexity" evidence="2">
    <location>
        <begin position="39"/>
        <end position="48"/>
    </location>
</feature>
<accession>A0A137P2P9</accession>